<feature type="non-terminal residue" evidence="3">
    <location>
        <position position="213"/>
    </location>
</feature>
<name>A0A2S4L6P9_9HYPO</name>
<dbReference type="Pfam" id="PF22807">
    <property type="entry name" value="TrAA12"/>
    <property type="match status" value="1"/>
</dbReference>
<dbReference type="AlphaFoldDB" id="A0A2S4L6P9"/>
<evidence type="ECO:0000259" key="2">
    <source>
        <dbReference type="Pfam" id="PF22807"/>
    </source>
</evidence>
<reference evidence="3 4" key="1">
    <citation type="submission" date="2018-01" db="EMBL/GenBank/DDBJ databases">
        <title>Harnessing the power of phylogenomics to disentangle the directionality and signatures of interkingdom host jumping in the parasitic fungal genus Tolypocladium.</title>
        <authorList>
            <person name="Quandt C.A."/>
            <person name="Patterson W."/>
            <person name="Spatafora J.W."/>
        </authorList>
    </citation>
    <scope>NUCLEOTIDE SEQUENCE [LARGE SCALE GENOMIC DNA]</scope>
    <source>
        <strain evidence="3 4">NRBC 100945</strain>
    </source>
</reference>
<dbReference type="Proteomes" id="UP000237481">
    <property type="component" value="Unassembled WGS sequence"/>
</dbReference>
<comment type="caution">
    <text evidence="3">The sequence shown here is derived from an EMBL/GenBank/DDBJ whole genome shotgun (WGS) entry which is preliminary data.</text>
</comment>
<feature type="domain" description="Pyrroloquinoline quinone-dependent pyranose dehydrogenase beta-propeller" evidence="2">
    <location>
        <begin position="49"/>
        <end position="209"/>
    </location>
</feature>
<accession>A0A2S4L6P9</accession>
<dbReference type="STRING" id="94208.A0A2S4L6P9"/>
<dbReference type="Gene3D" id="2.120.10.30">
    <property type="entry name" value="TolB, C-terminal domain"/>
    <property type="match status" value="1"/>
</dbReference>
<feature type="chain" id="PRO_5015583825" description="Pyrroloquinoline quinone-dependent pyranose dehydrogenase beta-propeller domain-containing protein" evidence="1">
    <location>
        <begin position="19"/>
        <end position="213"/>
    </location>
</feature>
<evidence type="ECO:0000256" key="1">
    <source>
        <dbReference type="SAM" id="SignalP"/>
    </source>
</evidence>
<dbReference type="InterPro" id="IPR054539">
    <property type="entry name" value="Beta-prop_PDH"/>
</dbReference>
<organism evidence="3 4">
    <name type="scientific">Tolypocladium paradoxum</name>
    <dbReference type="NCBI Taxonomy" id="94208"/>
    <lineage>
        <taxon>Eukaryota</taxon>
        <taxon>Fungi</taxon>
        <taxon>Dikarya</taxon>
        <taxon>Ascomycota</taxon>
        <taxon>Pezizomycotina</taxon>
        <taxon>Sordariomycetes</taxon>
        <taxon>Hypocreomycetidae</taxon>
        <taxon>Hypocreales</taxon>
        <taxon>Ophiocordycipitaceae</taxon>
        <taxon>Tolypocladium</taxon>
    </lineage>
</organism>
<keyword evidence="1" id="KW-0732">Signal</keyword>
<evidence type="ECO:0000313" key="3">
    <source>
        <dbReference type="EMBL" id="POR38119.1"/>
    </source>
</evidence>
<dbReference type="InterPro" id="IPR011042">
    <property type="entry name" value="6-blade_b-propeller_TolB-like"/>
</dbReference>
<dbReference type="EMBL" id="PKSG01000167">
    <property type="protein sequence ID" value="POR38119.1"/>
    <property type="molecule type" value="Genomic_DNA"/>
</dbReference>
<dbReference type="OrthoDB" id="4848952at2759"/>
<dbReference type="InterPro" id="IPR011041">
    <property type="entry name" value="Quinoprot_gluc/sorb_DH_b-prop"/>
</dbReference>
<protein>
    <recommendedName>
        <fullName evidence="2">Pyrroloquinoline quinone-dependent pyranose dehydrogenase beta-propeller domain-containing protein</fullName>
    </recommendedName>
</protein>
<sequence>MARLRSLAVAVLAATASASPPATDHHRGLAGRADAGSCPNTLKVAYAAPVAAKGWQYRLAATGFTKPRSIAFDRDGGLLVVDSGVGVFRVTLEQDKGETCVVTGAPKKIINSTELNHGLALSDDGKTLYASSSSKVFAWSYDSKAGTVGGANRTVVANMSSTDKTTRTLLLSRKQPGVLVVSRGSVADDDAAAGDKASGHSQIRAFDVGRLGP</sequence>
<evidence type="ECO:0000313" key="4">
    <source>
        <dbReference type="Proteomes" id="UP000237481"/>
    </source>
</evidence>
<feature type="signal peptide" evidence="1">
    <location>
        <begin position="1"/>
        <end position="18"/>
    </location>
</feature>
<proteinExistence type="predicted"/>
<gene>
    <name evidence="3" type="ORF">TPAR_01691</name>
</gene>
<dbReference type="SUPFAM" id="SSF50952">
    <property type="entry name" value="Soluble quinoprotein glucose dehydrogenase"/>
    <property type="match status" value="1"/>
</dbReference>
<keyword evidence="4" id="KW-1185">Reference proteome</keyword>